<feature type="domain" description="UvrD-like helicase ATP-binding" evidence="6">
    <location>
        <begin position="113"/>
        <end position="178"/>
    </location>
</feature>
<name>A0A0J1H4P2_9GAMM</name>
<dbReference type="GO" id="GO:0003677">
    <property type="term" value="F:DNA binding"/>
    <property type="evidence" value="ECO:0007669"/>
    <property type="project" value="InterPro"/>
</dbReference>
<dbReference type="STRING" id="320778.ABT57_18620"/>
<dbReference type="OrthoDB" id="7211215at2"/>
<dbReference type="Proteomes" id="UP000035909">
    <property type="component" value="Unassembled WGS sequence"/>
</dbReference>
<dbReference type="Pfam" id="PF00580">
    <property type="entry name" value="UvrD-helicase"/>
    <property type="match status" value="1"/>
</dbReference>
<accession>A0A0J1H4P2</accession>
<dbReference type="InterPro" id="IPR014016">
    <property type="entry name" value="UvrD-like_ATP-bd"/>
</dbReference>
<reference evidence="7 8" key="1">
    <citation type="submission" date="2015-05" db="EMBL/GenBank/DDBJ databases">
        <title>Photobacterium galathea sp. nov.</title>
        <authorList>
            <person name="Machado H."/>
            <person name="Gram L."/>
        </authorList>
    </citation>
    <scope>NUCLEOTIDE SEQUENCE [LARGE SCALE GENOMIC DNA]</scope>
    <source>
        <strain evidence="7 8">DSM 22954</strain>
    </source>
</reference>
<dbReference type="PANTHER" id="PTHR11070:SF2">
    <property type="entry name" value="ATP-DEPENDENT DNA HELICASE SRS2"/>
    <property type="match status" value="1"/>
</dbReference>
<dbReference type="AlphaFoldDB" id="A0A0J1H4P2"/>
<dbReference type="SUPFAM" id="SSF52540">
    <property type="entry name" value="P-loop containing nucleoside triphosphate hydrolases"/>
    <property type="match status" value="1"/>
</dbReference>
<keyword evidence="1" id="KW-0547">Nucleotide-binding</keyword>
<dbReference type="PANTHER" id="PTHR11070">
    <property type="entry name" value="UVRD / RECB / PCRA DNA HELICASE FAMILY MEMBER"/>
    <property type="match status" value="1"/>
</dbReference>
<evidence type="ECO:0000256" key="2">
    <source>
        <dbReference type="ARBA" id="ARBA00022801"/>
    </source>
</evidence>
<evidence type="ECO:0000313" key="7">
    <source>
        <dbReference type="EMBL" id="KLV06708.1"/>
    </source>
</evidence>
<comment type="caution">
    <text evidence="7">The sequence shown here is derived from an EMBL/GenBank/DDBJ whole genome shotgun (WGS) entry which is preliminary data.</text>
</comment>
<keyword evidence="4" id="KW-0067">ATP-binding</keyword>
<dbReference type="GO" id="GO:0043138">
    <property type="term" value="F:3'-5' DNA helicase activity"/>
    <property type="evidence" value="ECO:0007669"/>
    <property type="project" value="TreeGrafter"/>
</dbReference>
<dbReference type="PATRIC" id="fig|320778.3.peg.4047"/>
<evidence type="ECO:0000256" key="3">
    <source>
        <dbReference type="ARBA" id="ARBA00022806"/>
    </source>
</evidence>
<dbReference type="GO" id="GO:0005524">
    <property type="term" value="F:ATP binding"/>
    <property type="evidence" value="ECO:0007669"/>
    <property type="project" value="UniProtKB-KW"/>
</dbReference>
<dbReference type="InterPro" id="IPR000212">
    <property type="entry name" value="DNA_helicase_UvrD/REP"/>
</dbReference>
<dbReference type="GO" id="GO:0000725">
    <property type="term" value="P:recombinational repair"/>
    <property type="evidence" value="ECO:0007669"/>
    <property type="project" value="TreeGrafter"/>
</dbReference>
<sequence length="472" mass="52221">MNIEAVLDSDLGSIVAPAGCGKTHLITEALSIRVKKPILVLTHTTAGVSALKKRLRRLSVPASHYVVTTIDGWALRVANSFPTSCPISASPDNPRQFYPELRRSVLSALNSGGLHEIIKASYSRLLVDEYQDCDNNQHNIIASLSQVLPTVVFGDPMQCIFSFAGPMPDWQQEVQQRFPLLGTLGTPWRWNNAGAPDLGEWILEARETLLRRGILDLTDCPNHVLWHPLTGNAQTDLINQQNAQQRIINQNQTDSFLVIGSSMNERSRHRYAQSSHTTQVVEQVQLAQVITAASEFDRLNGINLVESILITASTMATNVEMTRTLTRIQSILGGRNRQPPTTFEHALSNVAISNERSDILTALQEVESKNGTRIYRRSAYSALKDSVSLSVSSPDKTMSESAMIIREQIRQKGDTRIPKRAIGSTLLLKGLEADHCLILDANDRGMDNKHLYVALSRGAKTVTVFSRNNQIS</sequence>
<keyword evidence="3" id="KW-0347">Helicase</keyword>
<evidence type="ECO:0000256" key="4">
    <source>
        <dbReference type="ARBA" id="ARBA00022840"/>
    </source>
</evidence>
<proteinExistence type="predicted"/>
<organism evidence="7 8">
    <name type="scientific">Photobacterium ganghwense</name>
    <dbReference type="NCBI Taxonomy" id="320778"/>
    <lineage>
        <taxon>Bacteria</taxon>
        <taxon>Pseudomonadati</taxon>
        <taxon>Pseudomonadota</taxon>
        <taxon>Gammaproteobacteria</taxon>
        <taxon>Vibrionales</taxon>
        <taxon>Vibrionaceae</taxon>
        <taxon>Photobacterium</taxon>
    </lineage>
</organism>
<protein>
    <recommendedName>
        <fullName evidence="5">DNA 3'-5' helicase II</fullName>
    </recommendedName>
</protein>
<dbReference type="Gene3D" id="3.40.50.300">
    <property type="entry name" value="P-loop containing nucleotide triphosphate hydrolases"/>
    <property type="match status" value="1"/>
</dbReference>
<dbReference type="EMBL" id="LDOU01000020">
    <property type="protein sequence ID" value="KLV06708.1"/>
    <property type="molecule type" value="Genomic_DNA"/>
</dbReference>
<evidence type="ECO:0000256" key="5">
    <source>
        <dbReference type="ARBA" id="ARBA00034923"/>
    </source>
</evidence>
<keyword evidence="2" id="KW-0378">Hydrolase</keyword>
<dbReference type="GO" id="GO:0016787">
    <property type="term" value="F:hydrolase activity"/>
    <property type="evidence" value="ECO:0007669"/>
    <property type="project" value="UniProtKB-KW"/>
</dbReference>
<gene>
    <name evidence="7" type="ORF">ABT57_18620</name>
</gene>
<dbReference type="InterPro" id="IPR027417">
    <property type="entry name" value="P-loop_NTPase"/>
</dbReference>
<evidence type="ECO:0000256" key="1">
    <source>
        <dbReference type="ARBA" id="ARBA00022741"/>
    </source>
</evidence>
<keyword evidence="8" id="KW-1185">Reference proteome</keyword>
<dbReference type="RefSeq" id="WP_047886774.1">
    <property type="nucleotide sequence ID" value="NZ_LDOU01000020.1"/>
</dbReference>
<evidence type="ECO:0000313" key="8">
    <source>
        <dbReference type="Proteomes" id="UP000035909"/>
    </source>
</evidence>
<evidence type="ECO:0000259" key="6">
    <source>
        <dbReference type="Pfam" id="PF00580"/>
    </source>
</evidence>